<comment type="caution">
    <text evidence="4">The sequence shown here is derived from an EMBL/GenBank/DDBJ whole genome shotgun (WGS) entry which is preliminary data.</text>
</comment>
<comment type="similarity">
    <text evidence="3">Belongs to the GRAS family.</text>
</comment>
<evidence type="ECO:0000256" key="3">
    <source>
        <dbReference type="PROSITE-ProRule" id="PRU01191"/>
    </source>
</evidence>
<reference evidence="4 5" key="1">
    <citation type="submission" date="2019-07" db="EMBL/GenBank/DDBJ databases">
        <title>De Novo Assembly of kiwifruit Actinidia rufa.</title>
        <authorList>
            <person name="Sugita-Konishi S."/>
            <person name="Sato K."/>
            <person name="Mori E."/>
            <person name="Abe Y."/>
            <person name="Kisaki G."/>
            <person name="Hamano K."/>
            <person name="Suezawa K."/>
            <person name="Otani M."/>
            <person name="Fukuda T."/>
            <person name="Manabe T."/>
            <person name="Gomi K."/>
            <person name="Tabuchi M."/>
            <person name="Akimitsu K."/>
            <person name="Kataoka I."/>
        </authorList>
    </citation>
    <scope>NUCLEOTIDE SEQUENCE [LARGE SCALE GENOMIC DNA]</scope>
    <source>
        <strain evidence="5">cv. Fuchu</strain>
    </source>
</reference>
<sequence length="555" mass="62465">MNEMFTFEQSNFGEFSYEYGSKGFESEEGRNSVKHAHLYGKENWGEKGDTDSFSSDFGFYLGNSSEDGLLVSNYQQEHQQHSVSDFGILDDLYLDMVSPPFQSSLEETTKISSFHAENLLLDEPKKEKPCATPLASSLGILKNYGSGFRRLNLEKIKVPSYVTACTKPEPMVAGRKLSIEAVLHLAGEKFIQSSSHGVDELSMLSHPFGSSFLGLSEEQTKDVELVQNLLASAEKVGQQQYDRASKLLCQCYELSSDTGNPVQRLVYYFSEALREKVDRETGRTTPKKRVAEAKKVHLIELEIKSGLQCTILMQALAGRSECPLELLKITAVGTKARSTIEETGERLMSFAQSINLPFSFKVVIVSDFLNLHEDLFDIEEEETVAINAPCCLWPMLAMPGRLERLMRVLRRMNPCLMAVIEVEANHNSPVFVNRFIEALFFFGAYFDCLEDCMDRNDPNRKMSESGYFSQTIQNIISAEGEERIIRHVNLSVWRAFFARFGMMEEELSTSSLYQASLVVKNFACGSSCTLDMDGNCLIIGWKGTPIRSVSAWKFV</sequence>
<dbReference type="EMBL" id="BJWL01000022">
    <property type="protein sequence ID" value="GFZ11501.1"/>
    <property type="molecule type" value="Genomic_DNA"/>
</dbReference>
<dbReference type="InterPro" id="IPR005202">
    <property type="entry name" value="TF_GRAS"/>
</dbReference>
<evidence type="ECO:0000256" key="1">
    <source>
        <dbReference type="ARBA" id="ARBA00023015"/>
    </source>
</evidence>
<dbReference type="OrthoDB" id="770224at2759"/>
<name>A0A7J0GL76_9ERIC</name>
<dbReference type="Proteomes" id="UP000585474">
    <property type="component" value="Unassembled WGS sequence"/>
</dbReference>
<accession>A0A7J0GL76</accession>
<evidence type="ECO:0000256" key="2">
    <source>
        <dbReference type="ARBA" id="ARBA00023163"/>
    </source>
</evidence>
<feature type="region of interest" description="Leucine repeat II (LRII)" evidence="3">
    <location>
        <begin position="342"/>
        <end position="374"/>
    </location>
</feature>
<dbReference type="PANTHER" id="PTHR31636">
    <property type="entry name" value="OSJNBA0084A10.13 PROTEIN-RELATED"/>
    <property type="match status" value="1"/>
</dbReference>
<organism evidence="4 5">
    <name type="scientific">Actinidia rufa</name>
    <dbReference type="NCBI Taxonomy" id="165716"/>
    <lineage>
        <taxon>Eukaryota</taxon>
        <taxon>Viridiplantae</taxon>
        <taxon>Streptophyta</taxon>
        <taxon>Embryophyta</taxon>
        <taxon>Tracheophyta</taxon>
        <taxon>Spermatophyta</taxon>
        <taxon>Magnoliopsida</taxon>
        <taxon>eudicotyledons</taxon>
        <taxon>Gunneridae</taxon>
        <taxon>Pentapetalae</taxon>
        <taxon>asterids</taxon>
        <taxon>Ericales</taxon>
        <taxon>Actinidiaceae</taxon>
        <taxon>Actinidia</taxon>
    </lineage>
</organism>
<protein>
    <recommendedName>
        <fullName evidence="6">GRAS family transcription factor</fullName>
    </recommendedName>
</protein>
<evidence type="ECO:0008006" key="6">
    <source>
        <dbReference type="Google" id="ProtNLM"/>
    </source>
</evidence>
<keyword evidence="1" id="KW-0805">Transcription regulation</keyword>
<keyword evidence="5" id="KW-1185">Reference proteome</keyword>
<gene>
    <name evidence="4" type="ORF">Acr_22g0008990</name>
</gene>
<feature type="region of interest" description="SAW" evidence="3">
    <location>
        <begin position="477"/>
        <end position="553"/>
    </location>
</feature>
<dbReference type="AlphaFoldDB" id="A0A7J0GL76"/>
<evidence type="ECO:0000313" key="4">
    <source>
        <dbReference type="EMBL" id="GFZ11501.1"/>
    </source>
</evidence>
<dbReference type="PROSITE" id="PS50985">
    <property type="entry name" value="GRAS"/>
    <property type="match status" value="1"/>
</dbReference>
<evidence type="ECO:0000313" key="5">
    <source>
        <dbReference type="Proteomes" id="UP000585474"/>
    </source>
</evidence>
<keyword evidence="2" id="KW-0804">Transcription</keyword>
<dbReference type="Pfam" id="PF03514">
    <property type="entry name" value="GRAS"/>
    <property type="match status" value="2"/>
</dbReference>
<comment type="caution">
    <text evidence="3">Lacks conserved residue(s) required for the propagation of feature annotation.</text>
</comment>
<proteinExistence type="inferred from homology"/>